<organism evidence="1 2">
    <name type="scientific">Mesonia algae</name>
    <dbReference type="NCBI Taxonomy" id="213248"/>
    <lineage>
        <taxon>Bacteria</taxon>
        <taxon>Pseudomonadati</taxon>
        <taxon>Bacteroidota</taxon>
        <taxon>Flavobacteriia</taxon>
        <taxon>Flavobacteriales</taxon>
        <taxon>Flavobacteriaceae</taxon>
        <taxon>Mesonia</taxon>
    </lineage>
</organism>
<name>A0A2W7K897_9FLAO</name>
<evidence type="ECO:0000313" key="1">
    <source>
        <dbReference type="EMBL" id="PZW43800.1"/>
    </source>
</evidence>
<dbReference type="EMBL" id="QKYV01000001">
    <property type="protein sequence ID" value="PZW43800.1"/>
    <property type="molecule type" value="Genomic_DNA"/>
</dbReference>
<evidence type="ECO:0000313" key="2">
    <source>
        <dbReference type="Proteomes" id="UP000249542"/>
    </source>
</evidence>
<sequence>MVEVFKTNVSTVRQVERMIKILQLYFSDCHINFYLEDRDRILRMEGNRENFDLTSNVLLQEGYLCEKL</sequence>
<protein>
    <submittedName>
        <fullName evidence="1">Uncharacterized protein</fullName>
    </submittedName>
</protein>
<reference evidence="1 2" key="1">
    <citation type="submission" date="2018-06" db="EMBL/GenBank/DDBJ databases">
        <title>Genomic Encyclopedia of Archaeal and Bacterial Type Strains, Phase II (KMG-II): from individual species to whole genera.</title>
        <authorList>
            <person name="Goeker M."/>
        </authorList>
    </citation>
    <scope>NUCLEOTIDE SEQUENCE [LARGE SCALE GENOMIC DNA]</scope>
    <source>
        <strain evidence="1 2">DSM 15361</strain>
    </source>
</reference>
<proteinExistence type="predicted"/>
<dbReference type="Proteomes" id="UP000249542">
    <property type="component" value="Unassembled WGS sequence"/>
</dbReference>
<comment type="caution">
    <text evidence="1">The sequence shown here is derived from an EMBL/GenBank/DDBJ whole genome shotgun (WGS) entry which is preliminary data.</text>
</comment>
<dbReference type="AlphaFoldDB" id="A0A2W7K897"/>
<keyword evidence="2" id="KW-1185">Reference proteome</keyword>
<accession>A0A2W7K897</accession>
<gene>
    <name evidence="1" type="ORF">LX95_00124</name>
</gene>